<keyword evidence="1" id="KW-1133">Transmembrane helix</keyword>
<name>A0AAN9AGU8_HALRR</name>
<evidence type="ECO:0000313" key="2">
    <source>
        <dbReference type="EMBL" id="KAK7086637.1"/>
    </source>
</evidence>
<accession>A0AAN9AGU8</accession>
<reference evidence="2 3" key="1">
    <citation type="submission" date="2023-11" db="EMBL/GenBank/DDBJ databases">
        <title>Halocaridina rubra genome assembly.</title>
        <authorList>
            <person name="Smith C."/>
        </authorList>
    </citation>
    <scope>NUCLEOTIDE SEQUENCE [LARGE SCALE GENOMIC DNA]</scope>
    <source>
        <strain evidence="2">EP-1</strain>
        <tissue evidence="2">Whole</tissue>
    </source>
</reference>
<keyword evidence="1" id="KW-0812">Transmembrane</keyword>
<evidence type="ECO:0000256" key="1">
    <source>
        <dbReference type="SAM" id="Phobius"/>
    </source>
</evidence>
<sequence>MTFNALAPFVYKIQEGINQFDLRSWLQTGEVERFFSTIDYKTIGWMAVASLAIIFVLNFFTRSIVPFGRNFAVSAADAWQRNRDVLTFDKSGRSSRTLEMESLVEVLDSLADAVKKWEGRQDIAFTKSGVRFS</sequence>
<dbReference type="AlphaFoldDB" id="A0AAN9AGU8"/>
<evidence type="ECO:0000313" key="3">
    <source>
        <dbReference type="Proteomes" id="UP001381693"/>
    </source>
</evidence>
<keyword evidence="3" id="KW-1185">Reference proteome</keyword>
<gene>
    <name evidence="2" type="ORF">SK128_020708</name>
</gene>
<protein>
    <submittedName>
        <fullName evidence="2">Uncharacterized protein</fullName>
    </submittedName>
</protein>
<dbReference type="Proteomes" id="UP001381693">
    <property type="component" value="Unassembled WGS sequence"/>
</dbReference>
<organism evidence="2 3">
    <name type="scientific">Halocaridina rubra</name>
    <name type="common">Hawaiian red shrimp</name>
    <dbReference type="NCBI Taxonomy" id="373956"/>
    <lineage>
        <taxon>Eukaryota</taxon>
        <taxon>Metazoa</taxon>
        <taxon>Ecdysozoa</taxon>
        <taxon>Arthropoda</taxon>
        <taxon>Crustacea</taxon>
        <taxon>Multicrustacea</taxon>
        <taxon>Malacostraca</taxon>
        <taxon>Eumalacostraca</taxon>
        <taxon>Eucarida</taxon>
        <taxon>Decapoda</taxon>
        <taxon>Pleocyemata</taxon>
        <taxon>Caridea</taxon>
        <taxon>Atyoidea</taxon>
        <taxon>Atyidae</taxon>
        <taxon>Halocaridina</taxon>
    </lineage>
</organism>
<dbReference type="EMBL" id="JAXCGZ010000125">
    <property type="protein sequence ID" value="KAK7086637.1"/>
    <property type="molecule type" value="Genomic_DNA"/>
</dbReference>
<comment type="caution">
    <text evidence="2">The sequence shown here is derived from an EMBL/GenBank/DDBJ whole genome shotgun (WGS) entry which is preliminary data.</text>
</comment>
<feature type="transmembrane region" description="Helical" evidence="1">
    <location>
        <begin position="42"/>
        <end position="60"/>
    </location>
</feature>
<proteinExistence type="predicted"/>
<keyword evidence="1" id="KW-0472">Membrane</keyword>